<evidence type="ECO:0000313" key="6">
    <source>
        <dbReference type="Proteomes" id="UP001208570"/>
    </source>
</evidence>
<evidence type="ECO:0000256" key="2">
    <source>
        <dbReference type="SAM" id="Coils"/>
    </source>
</evidence>
<keyword evidence="2" id="KW-0175">Coiled coil</keyword>
<evidence type="ECO:0000259" key="4">
    <source>
        <dbReference type="PROSITE" id="PS51363"/>
    </source>
</evidence>
<reference evidence="5" key="1">
    <citation type="journal article" date="2023" name="Mol. Biol. Evol.">
        <title>Third-Generation Sequencing Reveals the Adaptive Role of the Epigenome in Three Deep-Sea Polychaetes.</title>
        <authorList>
            <person name="Perez M."/>
            <person name="Aroh O."/>
            <person name="Sun Y."/>
            <person name="Lan Y."/>
            <person name="Juniper S.K."/>
            <person name="Young C.R."/>
            <person name="Angers B."/>
            <person name="Qian P.Y."/>
        </authorList>
    </citation>
    <scope>NUCLEOTIDE SEQUENCE</scope>
    <source>
        <strain evidence="5">P08H-3</strain>
    </source>
</reference>
<dbReference type="PANTHER" id="PTHR14208">
    <property type="entry name" value="BASIC LEUCINE ZIPPER AND W2 DOMAIN-CONTAINING PROTEIN"/>
    <property type="match status" value="1"/>
</dbReference>
<dbReference type="CDD" id="cd11560">
    <property type="entry name" value="W2_eIF5C_like"/>
    <property type="match status" value="1"/>
</dbReference>
<dbReference type="GO" id="GO:0016020">
    <property type="term" value="C:membrane"/>
    <property type="evidence" value="ECO:0007669"/>
    <property type="project" value="TreeGrafter"/>
</dbReference>
<proteinExistence type="inferred from homology"/>
<dbReference type="PANTHER" id="PTHR14208:SF2">
    <property type="entry name" value="PROTEIN KRASAVIETZ"/>
    <property type="match status" value="1"/>
</dbReference>
<gene>
    <name evidence="5" type="ORF">LSH36_919g01018</name>
</gene>
<feature type="compositionally biased region" description="Basic and acidic residues" evidence="3">
    <location>
        <begin position="19"/>
        <end position="30"/>
    </location>
</feature>
<comment type="similarity">
    <text evidence="1">Belongs to the BZW family.</text>
</comment>
<dbReference type="PROSITE" id="PS51363">
    <property type="entry name" value="W2"/>
    <property type="match status" value="1"/>
</dbReference>
<dbReference type="InterPro" id="IPR057397">
    <property type="entry name" value="HEAT_5MP1_2"/>
</dbReference>
<dbReference type="InterPro" id="IPR051245">
    <property type="entry name" value="eIF5-mimic_regulator"/>
</dbReference>
<evidence type="ECO:0000256" key="1">
    <source>
        <dbReference type="ARBA" id="ARBA00008151"/>
    </source>
</evidence>
<keyword evidence="6" id="KW-1185">Reference proteome</keyword>
<evidence type="ECO:0000256" key="3">
    <source>
        <dbReference type="SAM" id="MobiDB-lite"/>
    </source>
</evidence>
<dbReference type="EMBL" id="JAODUP010000919">
    <property type="protein sequence ID" value="KAK2142742.1"/>
    <property type="molecule type" value="Genomic_DNA"/>
</dbReference>
<comment type="caution">
    <text evidence="5">The sequence shown here is derived from an EMBL/GenBank/DDBJ whole genome shotgun (WGS) entry which is preliminary data.</text>
</comment>
<dbReference type="FunFam" id="1.25.40.180:FF:000006">
    <property type="entry name" value="Basic leucine zipper and W2 domain-containing protein 1"/>
    <property type="match status" value="1"/>
</dbReference>
<accession>A0AAD9IY59</accession>
<dbReference type="AlphaFoldDB" id="A0AAD9IY59"/>
<feature type="region of interest" description="Disordered" evidence="3">
    <location>
        <begin position="1"/>
        <end position="30"/>
    </location>
</feature>
<dbReference type="InterPro" id="IPR043510">
    <property type="entry name" value="W2_5MP1/2"/>
</dbReference>
<evidence type="ECO:0000313" key="5">
    <source>
        <dbReference type="EMBL" id="KAK2142742.1"/>
    </source>
</evidence>
<dbReference type="Pfam" id="PF25504">
    <property type="entry name" value="HEAT_5MP1_2"/>
    <property type="match status" value="2"/>
</dbReference>
<dbReference type="Gene3D" id="1.25.40.180">
    <property type="match status" value="1"/>
</dbReference>
<dbReference type="Pfam" id="PF02020">
    <property type="entry name" value="W2"/>
    <property type="match status" value="1"/>
</dbReference>
<feature type="domain" description="W2" evidence="4">
    <location>
        <begin position="289"/>
        <end position="456"/>
    </location>
</feature>
<organism evidence="5 6">
    <name type="scientific">Paralvinella palmiformis</name>
    <dbReference type="NCBI Taxonomy" id="53620"/>
    <lineage>
        <taxon>Eukaryota</taxon>
        <taxon>Metazoa</taxon>
        <taxon>Spiralia</taxon>
        <taxon>Lophotrochozoa</taxon>
        <taxon>Annelida</taxon>
        <taxon>Polychaeta</taxon>
        <taxon>Sedentaria</taxon>
        <taxon>Canalipalpata</taxon>
        <taxon>Terebellida</taxon>
        <taxon>Terebelliformia</taxon>
        <taxon>Alvinellidae</taxon>
        <taxon>Paralvinella</taxon>
    </lineage>
</organism>
<dbReference type="Proteomes" id="UP001208570">
    <property type="component" value="Unassembled WGS sequence"/>
</dbReference>
<dbReference type="GO" id="GO:0005737">
    <property type="term" value="C:cytoplasm"/>
    <property type="evidence" value="ECO:0007669"/>
    <property type="project" value="TreeGrafter"/>
</dbReference>
<protein>
    <recommendedName>
        <fullName evidence="4">W2 domain-containing protein</fullName>
    </recommendedName>
</protein>
<sequence length="459" mass="52279">MSNPKEKPTLSGTRIKTRKRDEKLKEKRDPTGFRDAILQGISETEDLEQVSKFLDSAGSKVDYRRYGETLFDILFAGGILVVKFDYHLGSTWSSALARHVGHSIGIVARALHRKTPGSPGGSVITDGDPDKVNRTDKCIFGDKNDIATIKAYYGVLYKLIRRYKYLEKVFAEELKKLIMFLKGFNEEERQKLGKIVGVCLSNCLGNPSCLCALFDDHLVKEGLSLEFITVVIQTWLAEKDLQHLASALKRGGLEGKLPNLLPINKRTQENFENHFKAAGLDQIVDYQRAKANAEVKKELQKKLEELIKEEASVKEITAMIAEEKEKIKVPDHEIVVMVWNTMMNTVEWNKKEELVAEQALKHLKQYASLLGTLTTTAKSELSLLIKIQEYCYDNMSFLKVFQKIIVLLYKVDVLSEEIIVHWYKDGHSSKGKSVFLDQMKPFIEWLKNAEEEESEDEEA</sequence>
<dbReference type="SMART" id="SM00515">
    <property type="entry name" value="eIF5C"/>
    <property type="match status" value="1"/>
</dbReference>
<name>A0AAD9IY59_9ANNE</name>
<dbReference type="SUPFAM" id="SSF48371">
    <property type="entry name" value="ARM repeat"/>
    <property type="match status" value="1"/>
</dbReference>
<dbReference type="InterPro" id="IPR016024">
    <property type="entry name" value="ARM-type_fold"/>
</dbReference>
<dbReference type="GO" id="GO:0006417">
    <property type="term" value="P:regulation of translation"/>
    <property type="evidence" value="ECO:0007669"/>
    <property type="project" value="UniProtKB-ARBA"/>
</dbReference>
<feature type="coiled-coil region" evidence="2">
    <location>
        <begin position="286"/>
        <end position="316"/>
    </location>
</feature>
<dbReference type="InterPro" id="IPR003307">
    <property type="entry name" value="W2_domain"/>
</dbReference>